<keyword evidence="2" id="KW-1185">Reference proteome</keyword>
<evidence type="ECO:0000313" key="1">
    <source>
        <dbReference type="EMBL" id="CAG8765405.1"/>
    </source>
</evidence>
<feature type="non-terminal residue" evidence="1">
    <location>
        <position position="49"/>
    </location>
</feature>
<gene>
    <name evidence="1" type="ORF">RPERSI_LOCUS15737</name>
</gene>
<organism evidence="1 2">
    <name type="scientific">Racocetra persica</name>
    <dbReference type="NCBI Taxonomy" id="160502"/>
    <lineage>
        <taxon>Eukaryota</taxon>
        <taxon>Fungi</taxon>
        <taxon>Fungi incertae sedis</taxon>
        <taxon>Mucoromycota</taxon>
        <taxon>Glomeromycotina</taxon>
        <taxon>Glomeromycetes</taxon>
        <taxon>Diversisporales</taxon>
        <taxon>Gigasporaceae</taxon>
        <taxon>Racocetra</taxon>
    </lineage>
</organism>
<evidence type="ECO:0000313" key="2">
    <source>
        <dbReference type="Proteomes" id="UP000789920"/>
    </source>
</evidence>
<dbReference type="Proteomes" id="UP000789920">
    <property type="component" value="Unassembled WGS sequence"/>
</dbReference>
<comment type="caution">
    <text evidence="1">The sequence shown here is derived from an EMBL/GenBank/DDBJ whole genome shotgun (WGS) entry which is preliminary data.</text>
</comment>
<dbReference type="EMBL" id="CAJVQC010038112">
    <property type="protein sequence ID" value="CAG8765405.1"/>
    <property type="molecule type" value="Genomic_DNA"/>
</dbReference>
<name>A0ACA9QV08_9GLOM</name>
<protein>
    <submittedName>
        <fullName evidence="1">11063_t:CDS:1</fullName>
    </submittedName>
</protein>
<sequence length="49" mass="5385">MANDESALSALKPDDRSIEAIFDLMAISLIVFMVDAVNVSHFIKGFQLT</sequence>
<proteinExistence type="predicted"/>
<accession>A0ACA9QV08</accession>
<reference evidence="1" key="1">
    <citation type="submission" date="2021-06" db="EMBL/GenBank/DDBJ databases">
        <authorList>
            <person name="Kallberg Y."/>
            <person name="Tangrot J."/>
            <person name="Rosling A."/>
        </authorList>
    </citation>
    <scope>NUCLEOTIDE SEQUENCE</scope>
    <source>
        <strain evidence="1">MA461A</strain>
    </source>
</reference>